<reference evidence="2 3" key="1">
    <citation type="submission" date="2012-10" db="EMBL/GenBank/DDBJ databases">
        <title>The draft sequence of the Mycobacterium pheli genome.</title>
        <authorList>
            <person name="Pettersson B.M.F."/>
            <person name="Das S."/>
            <person name="Dasgupta S."/>
            <person name="Bhattacharya A."/>
            <person name="Kirsebom L.A."/>
        </authorList>
    </citation>
    <scope>NUCLEOTIDE SEQUENCE [LARGE SCALE GENOMIC DNA]</scope>
    <source>
        <strain evidence="2 3">CCUG 21000</strain>
    </source>
</reference>
<keyword evidence="3" id="KW-1185">Reference proteome</keyword>
<evidence type="ECO:0000313" key="2">
    <source>
        <dbReference type="EMBL" id="KAB7756076.1"/>
    </source>
</evidence>
<dbReference type="EMBL" id="ANBP01000014">
    <property type="protein sequence ID" value="KAB7756076.1"/>
    <property type="molecule type" value="Genomic_DNA"/>
</dbReference>
<proteinExistence type="predicted"/>
<protein>
    <submittedName>
        <fullName evidence="2">Uncharacterized protein</fullName>
    </submittedName>
</protein>
<organism evidence="2 3">
    <name type="scientific">Mycolicibacterium phlei DSM 43239 = CCUG 21000</name>
    <dbReference type="NCBI Taxonomy" id="1226750"/>
    <lineage>
        <taxon>Bacteria</taxon>
        <taxon>Bacillati</taxon>
        <taxon>Actinomycetota</taxon>
        <taxon>Actinomycetes</taxon>
        <taxon>Mycobacteriales</taxon>
        <taxon>Mycobacteriaceae</taxon>
        <taxon>Mycolicibacterium</taxon>
    </lineage>
</organism>
<dbReference type="GeneID" id="74304521"/>
<sequence length="104" mass="10992">MRTFRVLAAAAGVCGLVAAPAAAASAEQQSATEVINKLRSEGYNVTIDKIGTGPIENCVVLSVRNPQTYGQLMPYVGPGARDERFLIPVITSQPVSVSLDCSRR</sequence>
<comment type="caution">
    <text evidence="2">The sequence shown here is derived from an EMBL/GenBank/DDBJ whole genome shotgun (WGS) entry which is preliminary data.</text>
</comment>
<evidence type="ECO:0000313" key="3">
    <source>
        <dbReference type="Proteomes" id="UP000325690"/>
    </source>
</evidence>
<dbReference type="AlphaFoldDB" id="A0A5N5V2N3"/>
<accession>A0A5N5V2N3</accession>
<dbReference type="RefSeq" id="WP_003886723.1">
    <property type="nucleotide sequence ID" value="NZ_ANBO01000011.1"/>
</dbReference>
<name>A0A5N5V2N3_MYCPH</name>
<gene>
    <name evidence="2" type="ORF">MPHL21000_12505</name>
</gene>
<evidence type="ECO:0000256" key="1">
    <source>
        <dbReference type="SAM" id="SignalP"/>
    </source>
</evidence>
<keyword evidence="1" id="KW-0732">Signal</keyword>
<dbReference type="Proteomes" id="UP000325690">
    <property type="component" value="Unassembled WGS sequence"/>
</dbReference>
<feature type="chain" id="PRO_5024382408" evidence="1">
    <location>
        <begin position="24"/>
        <end position="104"/>
    </location>
</feature>
<feature type="signal peptide" evidence="1">
    <location>
        <begin position="1"/>
        <end position="23"/>
    </location>
</feature>